<evidence type="ECO:0000259" key="1">
    <source>
        <dbReference type="Pfam" id="PF03990"/>
    </source>
</evidence>
<dbReference type="Pfam" id="PF03990">
    <property type="entry name" value="DUF348"/>
    <property type="match status" value="1"/>
</dbReference>
<protein>
    <recommendedName>
        <fullName evidence="1">DUF348 domain-containing protein</fullName>
    </recommendedName>
</protein>
<reference evidence="2 3" key="1">
    <citation type="journal article" date="2018" name="Front. Microbiol.">
        <title>Genome Sequencing of Streptomyces atratus SCSIOZH16 and Activation Production of Nocardamine via Metabolic Engineering.</title>
        <authorList>
            <person name="Li Y."/>
            <person name="Zhang C."/>
            <person name="Liu C."/>
            <person name="Ju J."/>
            <person name="Ma J."/>
        </authorList>
    </citation>
    <scope>NUCLEOTIDE SEQUENCE [LARGE SCALE GENOMIC DNA]</scope>
    <source>
        <strain evidence="2 3">SCSIO_ZH16</strain>
    </source>
</reference>
<dbReference type="AlphaFoldDB" id="A0A2Z5JDH8"/>
<sequence>MPPTRLPAAASVPLHEQLTLAAWVIRAPTVVDTPLRPGRPGLPATDGGRAAARRAARRRKVPVRPESLRRLVPQALVVAFLAGGTTAFVACDKAVTLDVDGTPRTVHTFADDVDELLADQGVTITAHDTVTPALGSSLANGDKIFVRARR</sequence>
<evidence type="ECO:0000313" key="3">
    <source>
        <dbReference type="Proteomes" id="UP000252698"/>
    </source>
</evidence>
<proteinExistence type="predicted"/>
<evidence type="ECO:0000313" key="2">
    <source>
        <dbReference type="EMBL" id="AXE78387.1"/>
    </source>
</evidence>
<dbReference type="RefSeq" id="WP_114244971.1">
    <property type="nucleotide sequence ID" value="NZ_CP027306.1"/>
</dbReference>
<accession>A0A2Z5JDH8</accession>
<dbReference type="InterPro" id="IPR007137">
    <property type="entry name" value="DUF348"/>
</dbReference>
<feature type="domain" description="DUF348" evidence="1">
    <location>
        <begin position="95"/>
        <end position="134"/>
    </location>
</feature>
<dbReference type="GeneID" id="95520211"/>
<dbReference type="KEGG" id="sata:C5746_17245"/>
<name>A0A2Z5JDH8_STRAR</name>
<dbReference type="Proteomes" id="UP000252698">
    <property type="component" value="Chromosome"/>
</dbReference>
<organism evidence="2 3">
    <name type="scientific">Streptomyces atratus</name>
    <dbReference type="NCBI Taxonomy" id="1893"/>
    <lineage>
        <taxon>Bacteria</taxon>
        <taxon>Bacillati</taxon>
        <taxon>Actinomycetota</taxon>
        <taxon>Actinomycetes</taxon>
        <taxon>Kitasatosporales</taxon>
        <taxon>Streptomycetaceae</taxon>
        <taxon>Streptomyces</taxon>
    </lineage>
</organism>
<gene>
    <name evidence="2" type="ORF">C5746_17245</name>
</gene>
<dbReference type="EMBL" id="CP027306">
    <property type="protein sequence ID" value="AXE78387.1"/>
    <property type="molecule type" value="Genomic_DNA"/>
</dbReference>